<evidence type="ECO:0000313" key="2">
    <source>
        <dbReference type="Proteomes" id="UP001374584"/>
    </source>
</evidence>
<reference evidence="1 2" key="1">
    <citation type="submission" date="2024-01" db="EMBL/GenBank/DDBJ databases">
        <title>The genomes of 5 underutilized Papilionoideae crops provide insights into root nodulation and disease resistanc.</title>
        <authorList>
            <person name="Jiang F."/>
        </authorList>
    </citation>
    <scope>NUCLEOTIDE SEQUENCE [LARGE SCALE GENOMIC DNA]</scope>
    <source>
        <strain evidence="1">JINMINGXINNONG_FW02</strain>
        <tissue evidence="1">Leaves</tissue>
    </source>
</reference>
<accession>A0AAN9RIC5</accession>
<dbReference type="AlphaFoldDB" id="A0AAN9RIC5"/>
<protein>
    <submittedName>
        <fullName evidence="1">Uncharacterized protein</fullName>
    </submittedName>
</protein>
<dbReference type="EMBL" id="JAYMYR010000002">
    <property type="protein sequence ID" value="KAK7377495.1"/>
    <property type="molecule type" value="Genomic_DNA"/>
</dbReference>
<proteinExistence type="predicted"/>
<dbReference type="Proteomes" id="UP001374584">
    <property type="component" value="Unassembled WGS sequence"/>
</dbReference>
<name>A0AAN9RIC5_PHACN</name>
<sequence>MVTIISNEMYSLVIIIWMQHCFNFKHLSEFKVEMFSSLSYFLNAAALLSKHSLSFTGVILFQFSLKLTFHHMKSVVCSNTLSAHCAYTLIFFPTLKTSKNNTVRDNRFFNLKNIFL</sequence>
<comment type="caution">
    <text evidence="1">The sequence shown here is derived from an EMBL/GenBank/DDBJ whole genome shotgun (WGS) entry which is preliminary data.</text>
</comment>
<keyword evidence="2" id="KW-1185">Reference proteome</keyword>
<evidence type="ECO:0000313" key="1">
    <source>
        <dbReference type="EMBL" id="KAK7377495.1"/>
    </source>
</evidence>
<organism evidence="1 2">
    <name type="scientific">Phaseolus coccineus</name>
    <name type="common">Scarlet runner bean</name>
    <name type="synonym">Phaseolus multiflorus</name>
    <dbReference type="NCBI Taxonomy" id="3886"/>
    <lineage>
        <taxon>Eukaryota</taxon>
        <taxon>Viridiplantae</taxon>
        <taxon>Streptophyta</taxon>
        <taxon>Embryophyta</taxon>
        <taxon>Tracheophyta</taxon>
        <taxon>Spermatophyta</taxon>
        <taxon>Magnoliopsida</taxon>
        <taxon>eudicotyledons</taxon>
        <taxon>Gunneridae</taxon>
        <taxon>Pentapetalae</taxon>
        <taxon>rosids</taxon>
        <taxon>fabids</taxon>
        <taxon>Fabales</taxon>
        <taxon>Fabaceae</taxon>
        <taxon>Papilionoideae</taxon>
        <taxon>50 kb inversion clade</taxon>
        <taxon>NPAAA clade</taxon>
        <taxon>indigoferoid/millettioid clade</taxon>
        <taxon>Phaseoleae</taxon>
        <taxon>Phaseolus</taxon>
    </lineage>
</organism>
<gene>
    <name evidence="1" type="ORF">VNO80_02920</name>
</gene>